<organism evidence="1 2">
    <name type="scientific">ssRNA phage SRR5208570_5</name>
    <dbReference type="NCBI Taxonomy" id="2786382"/>
    <lineage>
        <taxon>Viruses</taxon>
        <taxon>Riboviria</taxon>
        <taxon>Orthornavirae</taxon>
        <taxon>Lenarviricota</taxon>
        <taxon>Leviviricetes</taxon>
        <taxon>Norzivirales</taxon>
        <taxon>Solspiviridae</taxon>
        <taxon>Insbruvirus</taxon>
        <taxon>Insbruvirus lutivivens</taxon>
    </lineage>
</organism>
<gene>
    <name evidence="1" type="primary">SRR5208570_5_2</name>
</gene>
<protein>
    <submittedName>
        <fullName evidence="1">Coat protein</fullName>
    </submittedName>
</protein>
<proteinExistence type="predicted"/>
<dbReference type="RefSeq" id="YP_010770071.1">
    <property type="nucleotide sequence ID" value="NC_074154.1"/>
</dbReference>
<evidence type="ECO:0000313" key="1">
    <source>
        <dbReference type="EMBL" id="DAD50766.1"/>
    </source>
</evidence>
<evidence type="ECO:0000313" key="2">
    <source>
        <dbReference type="Proteomes" id="UP000679847"/>
    </source>
</evidence>
<dbReference type="GO" id="GO:0019028">
    <property type="term" value="C:viral capsid"/>
    <property type="evidence" value="ECO:0007669"/>
    <property type="project" value="UniProtKB-KW"/>
</dbReference>
<name>A0A8S5KYA9_9VIRU</name>
<accession>A0A8S5KYA9</accession>
<keyword evidence="1" id="KW-0946">Virion</keyword>
<dbReference type="EMBL" id="BK013621">
    <property type="protein sequence ID" value="DAD50766.1"/>
    <property type="molecule type" value="Genomic_RNA"/>
</dbReference>
<dbReference type="GeneID" id="80399271"/>
<dbReference type="KEGG" id="vg:80399271"/>
<dbReference type="Proteomes" id="UP000679847">
    <property type="component" value="Segment"/>
</dbReference>
<sequence>MAMPSINTKTFTYDSAPSADSAKYVGVNQTATAKDTIQVRRVAPKATKTDPGVARSFHKRVITEVINGLPRDLIAETSYSIPVGASAANITALRVDNASFATSTSGVSLVDKATLNY</sequence>
<reference evidence="1" key="1">
    <citation type="submission" date="2020-09" db="EMBL/GenBank/DDBJ databases">
        <title>Leviviricetes taxonomy.</title>
        <authorList>
            <person name="Stockdale S.R."/>
            <person name="Callanan J."/>
            <person name="Adriaenssens E.M."/>
            <person name="Kuhn J.H."/>
            <person name="Rumnieks J."/>
            <person name="Shkoporov A."/>
            <person name="Draper L.A."/>
            <person name="Ross P."/>
            <person name="Hill C."/>
        </authorList>
    </citation>
    <scope>NUCLEOTIDE SEQUENCE</scope>
</reference>
<keyword evidence="2" id="KW-1185">Reference proteome</keyword>
<keyword evidence="1" id="KW-0167">Capsid protein</keyword>